<dbReference type="EMBL" id="OC917685">
    <property type="protein sequence ID" value="CAD7647725.1"/>
    <property type="molecule type" value="Genomic_DNA"/>
</dbReference>
<evidence type="ECO:0000256" key="1">
    <source>
        <dbReference type="SAM" id="Phobius"/>
    </source>
</evidence>
<dbReference type="OrthoDB" id="10426468at2759"/>
<reference evidence="3" key="1">
    <citation type="submission" date="2020-11" db="EMBL/GenBank/DDBJ databases">
        <authorList>
            <person name="Tran Van P."/>
        </authorList>
    </citation>
    <scope>NUCLEOTIDE SEQUENCE</scope>
</reference>
<dbReference type="Proteomes" id="UP000728032">
    <property type="component" value="Unassembled WGS sequence"/>
</dbReference>
<accession>A0A7R9LUW6</accession>
<keyword evidence="1" id="KW-1133">Transmembrane helix</keyword>
<keyword evidence="2" id="KW-0732">Signal</keyword>
<keyword evidence="4" id="KW-1185">Reference proteome</keyword>
<evidence type="ECO:0000256" key="2">
    <source>
        <dbReference type="SAM" id="SignalP"/>
    </source>
</evidence>
<dbReference type="AlphaFoldDB" id="A0A7R9LUW6"/>
<protein>
    <submittedName>
        <fullName evidence="3">Uncharacterized protein</fullName>
    </submittedName>
</protein>
<evidence type="ECO:0000313" key="4">
    <source>
        <dbReference type="Proteomes" id="UP000728032"/>
    </source>
</evidence>
<gene>
    <name evidence="3" type="ORF">ONB1V03_LOCUS6395</name>
</gene>
<keyword evidence="1" id="KW-0812">Transmembrane</keyword>
<feature type="chain" id="PRO_5036403561" evidence="2">
    <location>
        <begin position="21"/>
        <end position="144"/>
    </location>
</feature>
<organism evidence="3">
    <name type="scientific">Oppiella nova</name>
    <dbReference type="NCBI Taxonomy" id="334625"/>
    <lineage>
        <taxon>Eukaryota</taxon>
        <taxon>Metazoa</taxon>
        <taxon>Ecdysozoa</taxon>
        <taxon>Arthropoda</taxon>
        <taxon>Chelicerata</taxon>
        <taxon>Arachnida</taxon>
        <taxon>Acari</taxon>
        <taxon>Acariformes</taxon>
        <taxon>Sarcoptiformes</taxon>
        <taxon>Oribatida</taxon>
        <taxon>Brachypylina</taxon>
        <taxon>Oppioidea</taxon>
        <taxon>Oppiidae</taxon>
        <taxon>Oppiella</taxon>
    </lineage>
</organism>
<proteinExistence type="predicted"/>
<dbReference type="EMBL" id="CAJPVJ010002860">
    <property type="protein sequence ID" value="CAG2166880.1"/>
    <property type="molecule type" value="Genomic_DNA"/>
</dbReference>
<feature type="transmembrane region" description="Helical" evidence="1">
    <location>
        <begin position="64"/>
        <end position="88"/>
    </location>
</feature>
<name>A0A7R9LUW6_9ACAR</name>
<sequence length="144" mass="16127">MKIMFVSKLLKLCLIAVVIALIDNNCFCDTIASDDGNSTSSTSNTSHTMKDKPYVHRIQMTNGFVMRSLFVVMVISMSVSLVCILRVYCSGKRCKRMKTSKECLNYDSLPTTAINESLPKNAFVLNDSDDEEVSLYDSSHHLIK</sequence>
<keyword evidence="1" id="KW-0472">Membrane</keyword>
<evidence type="ECO:0000313" key="3">
    <source>
        <dbReference type="EMBL" id="CAD7647725.1"/>
    </source>
</evidence>
<feature type="signal peptide" evidence="2">
    <location>
        <begin position="1"/>
        <end position="20"/>
    </location>
</feature>